<evidence type="ECO:0000313" key="1">
    <source>
        <dbReference type="EMBL" id="CAG5079784.1"/>
    </source>
</evidence>
<name>A0ABN7RPD1_OIKDI</name>
<organism evidence="1 2">
    <name type="scientific">Oikopleura dioica</name>
    <name type="common">Tunicate</name>
    <dbReference type="NCBI Taxonomy" id="34765"/>
    <lineage>
        <taxon>Eukaryota</taxon>
        <taxon>Metazoa</taxon>
        <taxon>Chordata</taxon>
        <taxon>Tunicata</taxon>
        <taxon>Appendicularia</taxon>
        <taxon>Copelata</taxon>
        <taxon>Oikopleuridae</taxon>
        <taxon>Oikopleura</taxon>
    </lineage>
</organism>
<gene>
    <name evidence="1" type="ORF">OKIOD_LOCUS926</name>
</gene>
<dbReference type="Proteomes" id="UP001158576">
    <property type="component" value="Chromosome PAR"/>
</dbReference>
<keyword evidence="2" id="KW-1185">Reference proteome</keyword>
<dbReference type="EMBL" id="OU015568">
    <property type="protein sequence ID" value="CAG5079784.1"/>
    <property type="molecule type" value="Genomic_DNA"/>
</dbReference>
<accession>A0ABN7RPD1</accession>
<sequence>MTNEQKKTPEKVDFYAILKYKILKFPRLSKKGKNGIEDSLIPYSALFPSLANMIGSTCNIDHTEQPDLIQGTINNGVQNKENTNEKVTSFAKIRHSLTRAESDPKVETIV</sequence>
<evidence type="ECO:0000313" key="2">
    <source>
        <dbReference type="Proteomes" id="UP001158576"/>
    </source>
</evidence>
<protein>
    <submittedName>
        <fullName evidence="1">Oidioi.mRNA.OKI2018_I69.PAR.g9368.t1.cds</fullName>
    </submittedName>
</protein>
<reference evidence="1 2" key="1">
    <citation type="submission" date="2021-04" db="EMBL/GenBank/DDBJ databases">
        <authorList>
            <person name="Bliznina A."/>
        </authorList>
    </citation>
    <scope>NUCLEOTIDE SEQUENCE [LARGE SCALE GENOMIC DNA]</scope>
</reference>
<proteinExistence type="predicted"/>